<dbReference type="AlphaFoldDB" id="A0A505DQ72"/>
<organism evidence="2 3">
    <name type="scientific">Streptomyces sporangiiformans</name>
    <dbReference type="NCBI Taxonomy" id="2315329"/>
    <lineage>
        <taxon>Bacteria</taxon>
        <taxon>Bacillati</taxon>
        <taxon>Actinomycetota</taxon>
        <taxon>Actinomycetes</taxon>
        <taxon>Kitasatosporales</taxon>
        <taxon>Streptomycetaceae</taxon>
        <taxon>Streptomyces</taxon>
    </lineage>
</organism>
<dbReference type="Proteomes" id="UP000317378">
    <property type="component" value="Unassembled WGS sequence"/>
</dbReference>
<dbReference type="SUPFAM" id="SSF54427">
    <property type="entry name" value="NTF2-like"/>
    <property type="match status" value="1"/>
</dbReference>
<feature type="domain" description="SnoaL-like" evidence="1">
    <location>
        <begin position="8"/>
        <end position="116"/>
    </location>
</feature>
<dbReference type="Gene3D" id="3.10.450.50">
    <property type="match status" value="1"/>
</dbReference>
<name>A0A505DQ72_9ACTN</name>
<protein>
    <submittedName>
        <fullName evidence="2">Nuclear transport factor 2 family protein</fullName>
    </submittedName>
</protein>
<dbReference type="InterPro" id="IPR032710">
    <property type="entry name" value="NTF2-like_dom_sf"/>
</dbReference>
<dbReference type="RefSeq" id="WP_119099116.1">
    <property type="nucleotide sequence ID" value="NZ_QXMJ01000050.1"/>
</dbReference>
<gene>
    <name evidence="2" type="ORF">FGD71_004775</name>
</gene>
<dbReference type="Pfam" id="PF13577">
    <property type="entry name" value="SnoaL_4"/>
    <property type="match status" value="1"/>
</dbReference>
<reference evidence="2 3" key="1">
    <citation type="submission" date="2019-06" db="EMBL/GenBank/DDBJ databases">
        <title>Streptomyces sporangiiformans sp. nov., a novel actinomycete isolated from soil in Mount Song.</title>
        <authorList>
            <person name="Han L."/>
        </authorList>
    </citation>
    <scope>NUCLEOTIDE SEQUENCE [LARGE SCALE GENOMIC DNA]</scope>
    <source>
        <strain evidence="2 3">NEAU-SSA 1</strain>
    </source>
</reference>
<dbReference type="OrthoDB" id="981191at2"/>
<sequence>MTLRRDRAMNTLTRYLQLCDVPVPSGTEGELGDLFTDDAVWEGVGPKYGDKFGRTEGRQAIAEMVSAYLPPNSHFRENVHLLFPGNIDLGDSTARGSWLMQQLSRYESGAAEVMVARLDVTFRFDARRALISRFRTEQLFSSPLAG</sequence>
<evidence type="ECO:0000259" key="1">
    <source>
        <dbReference type="Pfam" id="PF13577"/>
    </source>
</evidence>
<evidence type="ECO:0000313" key="2">
    <source>
        <dbReference type="EMBL" id="TPQ23312.1"/>
    </source>
</evidence>
<keyword evidence="3" id="KW-1185">Reference proteome</keyword>
<comment type="caution">
    <text evidence="2">The sequence shown here is derived from an EMBL/GenBank/DDBJ whole genome shotgun (WGS) entry which is preliminary data.</text>
</comment>
<accession>A0A505DQ72</accession>
<evidence type="ECO:0000313" key="3">
    <source>
        <dbReference type="Proteomes" id="UP000317378"/>
    </source>
</evidence>
<dbReference type="EMBL" id="VCHX02000050">
    <property type="protein sequence ID" value="TPQ23312.1"/>
    <property type="molecule type" value="Genomic_DNA"/>
</dbReference>
<dbReference type="InterPro" id="IPR037401">
    <property type="entry name" value="SnoaL-like"/>
</dbReference>
<proteinExistence type="predicted"/>